<evidence type="ECO:0000256" key="1">
    <source>
        <dbReference type="ARBA" id="ARBA00022729"/>
    </source>
</evidence>
<dbReference type="SUPFAM" id="SSF53850">
    <property type="entry name" value="Periplasmic binding protein-like II"/>
    <property type="match status" value="1"/>
</dbReference>
<dbReference type="PROSITE" id="PS51318">
    <property type="entry name" value="TAT"/>
    <property type="match status" value="1"/>
</dbReference>
<evidence type="ECO:0000313" key="3">
    <source>
        <dbReference type="EMBL" id="XBY45683.1"/>
    </source>
</evidence>
<dbReference type="EMBL" id="CP158568">
    <property type="protein sequence ID" value="XBY45683.1"/>
    <property type="molecule type" value="Genomic_DNA"/>
</dbReference>
<dbReference type="InterPro" id="IPR006059">
    <property type="entry name" value="SBP"/>
</dbReference>
<dbReference type="AlphaFoldDB" id="A0AAU7XCK5"/>
<dbReference type="Pfam" id="PF13416">
    <property type="entry name" value="SBP_bac_8"/>
    <property type="match status" value="1"/>
</dbReference>
<reference evidence="3" key="1">
    <citation type="submission" date="2024-06" db="EMBL/GenBank/DDBJ databases">
        <title>Methylostella associata gen. nov., sp. nov., a novel Ancalomicrobiaceae-affiliated facultatively methylotrophic bacteria that feed on methanotrophs of the genus Methylococcus.</title>
        <authorList>
            <person name="Saltykova V."/>
            <person name="Danilova O.V."/>
            <person name="Oshkin I.Y."/>
            <person name="Belova S.E."/>
            <person name="Pimenov N.V."/>
            <person name="Dedysh S.N."/>
        </authorList>
    </citation>
    <scope>NUCLEOTIDE SEQUENCE</scope>
    <source>
        <strain evidence="3">S20</strain>
    </source>
</reference>
<proteinExistence type="predicted"/>
<organism evidence="3">
    <name type="scientific">Methyloraptor flagellatus</name>
    <dbReference type="NCBI Taxonomy" id="3162530"/>
    <lineage>
        <taxon>Bacteria</taxon>
        <taxon>Pseudomonadati</taxon>
        <taxon>Pseudomonadota</taxon>
        <taxon>Alphaproteobacteria</taxon>
        <taxon>Hyphomicrobiales</taxon>
        <taxon>Ancalomicrobiaceae</taxon>
        <taxon>Methyloraptor</taxon>
    </lineage>
</organism>
<gene>
    <name evidence="3" type="ORF">ABS361_05255</name>
</gene>
<dbReference type="InterPro" id="IPR019546">
    <property type="entry name" value="TAT_signal_bac_arc"/>
</dbReference>
<evidence type="ECO:0000256" key="2">
    <source>
        <dbReference type="ARBA" id="ARBA00022764"/>
    </source>
</evidence>
<protein>
    <submittedName>
        <fullName evidence="3">Extracellular solute-binding protein</fullName>
    </submittedName>
</protein>
<dbReference type="Gene3D" id="3.40.190.10">
    <property type="entry name" value="Periplasmic binding protein-like II"/>
    <property type="match status" value="2"/>
</dbReference>
<dbReference type="RefSeq" id="WP_407050776.1">
    <property type="nucleotide sequence ID" value="NZ_CP158568.1"/>
</dbReference>
<accession>A0AAU7XCK5</accession>
<keyword evidence="1" id="KW-0732">Signal</keyword>
<dbReference type="PRINTS" id="PR00909">
    <property type="entry name" value="SPERMDNBNDNG"/>
</dbReference>
<dbReference type="PANTHER" id="PTHR30006">
    <property type="entry name" value="THIAMINE-BINDING PERIPLASMIC PROTEIN-RELATED"/>
    <property type="match status" value="1"/>
</dbReference>
<keyword evidence="2" id="KW-0574">Periplasm</keyword>
<dbReference type="GO" id="GO:0042597">
    <property type="term" value="C:periplasmic space"/>
    <property type="evidence" value="ECO:0007669"/>
    <property type="project" value="InterPro"/>
</dbReference>
<dbReference type="InterPro" id="IPR001188">
    <property type="entry name" value="Sperm_putr-bd"/>
</dbReference>
<dbReference type="NCBIfam" id="TIGR01409">
    <property type="entry name" value="TAT_signal_seq"/>
    <property type="match status" value="1"/>
</dbReference>
<dbReference type="GO" id="GO:0019808">
    <property type="term" value="F:polyamine binding"/>
    <property type="evidence" value="ECO:0007669"/>
    <property type="project" value="InterPro"/>
</dbReference>
<sequence length="381" mass="41534">MSRIRSGGLTRRHLLKGTAAAGAVGLAAPFIVKGSLASSGELNFLGWAGYDEFPQVFAAFEKKTGIKIKFTGLGSQDEMLAQAKTGAATNGSFDISEPTVDRLSNWAENGFLQAWDEKKINIDGVEPSMSTGKLATAMTADGKRIASPSVWGTEALMYNTAEVKLEYGKASLGDLFDDKYAGKLVLRGHSGLAAAGRWLEAQGKLPFPWDDSYVDEAKMVKNWDEALKFAVSKRKNIAQFWSNENEAQGAFRTNGCVIGFNWDSSAGSLLKENFPIGYLAPKEGAFGWLQNFVLLKGAKNLEQAHAWVSWINTPEGSNLWGHAFGSNPCAKGAVDLMEPAAKKFFQAAYPGDALSKLWWWPAQQSWFVAKRTEYAKKFVSA</sequence>
<name>A0AAU7XCK5_9HYPH</name>
<dbReference type="KEGG" id="mflg:ABS361_05255"/>
<dbReference type="InterPro" id="IPR006311">
    <property type="entry name" value="TAT_signal"/>
</dbReference>
<dbReference type="GO" id="GO:0015846">
    <property type="term" value="P:polyamine transport"/>
    <property type="evidence" value="ECO:0007669"/>
    <property type="project" value="InterPro"/>
</dbReference>